<name>A0ABV8A324_9DEIO</name>
<dbReference type="Proteomes" id="UP001595748">
    <property type="component" value="Unassembled WGS sequence"/>
</dbReference>
<evidence type="ECO:0000313" key="3">
    <source>
        <dbReference type="Proteomes" id="UP001595748"/>
    </source>
</evidence>
<evidence type="ECO:0000256" key="1">
    <source>
        <dbReference type="SAM" id="SignalP"/>
    </source>
</evidence>
<sequence length="143" mass="15030">MKRLFLPLLALLVTGCGTLNTAPTAGQLLDAPTTLNVAGNPVKADAFPTIKRDTFNVKVKLSTTKPTLPGLKVTNVYVLTNDGVWIADNTTSKTWKCAANCTIAQARGAANGVQSGAGVQVILGLQDAQGHQYLLRDAQAQVK</sequence>
<proteinExistence type="predicted"/>
<evidence type="ECO:0008006" key="4">
    <source>
        <dbReference type="Google" id="ProtNLM"/>
    </source>
</evidence>
<evidence type="ECO:0000313" key="2">
    <source>
        <dbReference type="EMBL" id="MFC3859800.1"/>
    </source>
</evidence>
<dbReference type="PROSITE" id="PS51257">
    <property type="entry name" value="PROKAR_LIPOPROTEIN"/>
    <property type="match status" value="1"/>
</dbReference>
<gene>
    <name evidence="2" type="ORF">ACFOPQ_03355</name>
</gene>
<accession>A0ABV8A324</accession>
<feature type="chain" id="PRO_5046477309" description="Lipoprotein" evidence="1">
    <location>
        <begin position="22"/>
        <end position="143"/>
    </location>
</feature>
<protein>
    <recommendedName>
        <fullName evidence="4">Lipoprotein</fullName>
    </recommendedName>
</protein>
<keyword evidence="1" id="KW-0732">Signal</keyword>
<dbReference type="RefSeq" id="WP_380075958.1">
    <property type="nucleotide sequence ID" value="NZ_JBHRZF010000029.1"/>
</dbReference>
<organism evidence="2 3">
    <name type="scientific">Deinococcus antarcticus</name>
    <dbReference type="NCBI Taxonomy" id="1298767"/>
    <lineage>
        <taxon>Bacteria</taxon>
        <taxon>Thermotogati</taxon>
        <taxon>Deinococcota</taxon>
        <taxon>Deinococci</taxon>
        <taxon>Deinococcales</taxon>
        <taxon>Deinococcaceae</taxon>
        <taxon>Deinococcus</taxon>
    </lineage>
</organism>
<reference evidence="3" key="1">
    <citation type="journal article" date="2019" name="Int. J. Syst. Evol. Microbiol.">
        <title>The Global Catalogue of Microorganisms (GCM) 10K type strain sequencing project: providing services to taxonomists for standard genome sequencing and annotation.</title>
        <authorList>
            <consortium name="The Broad Institute Genomics Platform"/>
            <consortium name="The Broad Institute Genome Sequencing Center for Infectious Disease"/>
            <person name="Wu L."/>
            <person name="Ma J."/>
        </authorList>
    </citation>
    <scope>NUCLEOTIDE SEQUENCE [LARGE SCALE GENOMIC DNA]</scope>
    <source>
        <strain evidence="3">CCTCC AB 2013263</strain>
    </source>
</reference>
<keyword evidence="3" id="KW-1185">Reference proteome</keyword>
<comment type="caution">
    <text evidence="2">The sequence shown here is derived from an EMBL/GenBank/DDBJ whole genome shotgun (WGS) entry which is preliminary data.</text>
</comment>
<feature type="signal peptide" evidence="1">
    <location>
        <begin position="1"/>
        <end position="21"/>
    </location>
</feature>
<dbReference type="EMBL" id="JBHRZF010000029">
    <property type="protein sequence ID" value="MFC3859800.1"/>
    <property type="molecule type" value="Genomic_DNA"/>
</dbReference>